<dbReference type="OrthoDB" id="361917at2"/>
<feature type="domain" description="DUF1902" evidence="1">
    <location>
        <begin position="13"/>
        <end position="63"/>
    </location>
</feature>
<dbReference type="InterPro" id="IPR035069">
    <property type="entry name" value="TTHA1013/TTHA0281-like"/>
</dbReference>
<dbReference type="RefSeq" id="WP_014424600.1">
    <property type="nucleotide sequence ID" value="NC_017068.1"/>
</dbReference>
<gene>
    <name evidence="2" type="ordered locus">SELR_14570</name>
</gene>
<name>I0GQX8_SELRL</name>
<dbReference type="Proteomes" id="UP000007887">
    <property type="component" value="Chromosome"/>
</dbReference>
<reference evidence="2 3" key="1">
    <citation type="submission" date="2011-10" db="EMBL/GenBank/DDBJ databases">
        <title>Whole genome sequence of Selenomonas ruminantium subsp. lactilytica TAM6421.</title>
        <authorList>
            <person name="Oguchi A."/>
            <person name="Ankai A."/>
            <person name="Kaneko J."/>
            <person name="Yamada-Narita S."/>
            <person name="Fukui S."/>
            <person name="Takahashi M."/>
            <person name="Onodera T."/>
            <person name="Kojima S."/>
            <person name="Fushimi T."/>
            <person name="Abe N."/>
            <person name="Kamio Y."/>
            <person name="Yamazaki S."/>
            <person name="Fujita N."/>
        </authorList>
    </citation>
    <scope>NUCLEOTIDE SEQUENCE [LARGE SCALE GENOMIC DNA]</scope>
    <source>
        <strain evidence="3">NBRC 103574 / TAM6421</strain>
    </source>
</reference>
<organism evidence="2 3">
    <name type="scientific">Selenomonas ruminantium subsp. lactilytica (strain NBRC 103574 / TAM6421)</name>
    <dbReference type="NCBI Taxonomy" id="927704"/>
    <lineage>
        <taxon>Bacteria</taxon>
        <taxon>Bacillati</taxon>
        <taxon>Bacillota</taxon>
        <taxon>Negativicutes</taxon>
        <taxon>Selenomonadales</taxon>
        <taxon>Selenomonadaceae</taxon>
        <taxon>Selenomonas</taxon>
    </lineage>
</organism>
<dbReference type="InterPro" id="IPR015066">
    <property type="entry name" value="DUF1902"/>
</dbReference>
<accession>I0GQX8</accession>
<protein>
    <recommendedName>
        <fullName evidence="1">DUF1902 domain-containing protein</fullName>
    </recommendedName>
</protein>
<dbReference type="KEGG" id="sri:SELR_14570"/>
<evidence type="ECO:0000313" key="2">
    <source>
        <dbReference type="EMBL" id="BAL83165.1"/>
    </source>
</evidence>
<proteinExistence type="predicted"/>
<dbReference type="eggNOG" id="ENOG5033E6G">
    <property type="taxonomic scope" value="Bacteria"/>
</dbReference>
<dbReference type="PATRIC" id="fig|927704.6.peg.1507"/>
<evidence type="ECO:0000259" key="1">
    <source>
        <dbReference type="Pfam" id="PF08972"/>
    </source>
</evidence>
<dbReference type="Gene3D" id="3.30.2390.10">
    <property type="entry name" value="TTHA1013-like"/>
    <property type="match status" value="1"/>
</dbReference>
<evidence type="ECO:0000313" key="3">
    <source>
        <dbReference type="Proteomes" id="UP000007887"/>
    </source>
</evidence>
<dbReference type="SUPFAM" id="SSF143100">
    <property type="entry name" value="TTHA1013/TTHA0281-like"/>
    <property type="match status" value="1"/>
</dbReference>
<dbReference type="EMBL" id="AP012292">
    <property type="protein sequence ID" value="BAL83165.1"/>
    <property type="molecule type" value="Genomic_DNA"/>
</dbReference>
<dbReference type="Pfam" id="PF08972">
    <property type="entry name" value="DUF1902"/>
    <property type="match status" value="1"/>
</dbReference>
<sequence length="68" mass="7795">MKFYGENYYKHAEYTVNLIWDDAANVWVAICDDIPLALEAESLDELINRISVTAPEIIESNQHLLPSK</sequence>
<dbReference type="AlphaFoldDB" id="I0GQX8"/>
<dbReference type="HOGENOM" id="CLU_175518_4_0_9"/>